<dbReference type="SUPFAM" id="SSF47113">
    <property type="entry name" value="Histone-fold"/>
    <property type="match status" value="1"/>
</dbReference>
<dbReference type="PANTHER" id="PTHR22980:SF5">
    <property type="entry name" value="CENP-T_HISTONE H4 HISTONE FOLD DOMAIN-CONTAINING PROTEIN"/>
    <property type="match status" value="1"/>
</dbReference>
<accession>A0A7C8N557</accession>
<comment type="subcellular location">
    <subcellularLocation>
        <location evidence="2">Chromosome</location>
    </subcellularLocation>
    <subcellularLocation>
        <location evidence="1">Nucleus</location>
    </subcellularLocation>
</comment>
<name>A0A7C8N557_9PEZI</name>
<feature type="region of interest" description="Disordered" evidence="5">
    <location>
        <begin position="276"/>
        <end position="324"/>
    </location>
</feature>
<evidence type="ECO:0000256" key="2">
    <source>
        <dbReference type="ARBA" id="ARBA00004286"/>
    </source>
</evidence>
<dbReference type="Pfam" id="PF15511">
    <property type="entry name" value="CENP-T_C"/>
    <property type="match status" value="1"/>
</dbReference>
<evidence type="ECO:0000256" key="3">
    <source>
        <dbReference type="ARBA" id="ARBA00022454"/>
    </source>
</evidence>
<keyword evidence="8" id="KW-1185">Reference proteome</keyword>
<proteinExistence type="predicted"/>
<organism evidence="7 8">
    <name type="scientific">Xylaria multiplex</name>
    <dbReference type="NCBI Taxonomy" id="323545"/>
    <lineage>
        <taxon>Eukaryota</taxon>
        <taxon>Fungi</taxon>
        <taxon>Dikarya</taxon>
        <taxon>Ascomycota</taxon>
        <taxon>Pezizomycotina</taxon>
        <taxon>Sordariomycetes</taxon>
        <taxon>Xylariomycetidae</taxon>
        <taxon>Xylariales</taxon>
        <taxon>Xylariaceae</taxon>
        <taxon>Xylaria</taxon>
    </lineage>
</organism>
<dbReference type="PANTHER" id="PTHR22980">
    <property type="entry name" value="CORTISTATIN"/>
    <property type="match status" value="1"/>
</dbReference>
<dbReference type="GO" id="GO:0005694">
    <property type="term" value="C:chromosome"/>
    <property type="evidence" value="ECO:0007669"/>
    <property type="project" value="UniProtKB-SubCell"/>
</dbReference>
<keyword evidence="3" id="KW-0158">Chromosome</keyword>
<gene>
    <name evidence="7" type="ORF">GQX73_g6813</name>
</gene>
<evidence type="ECO:0000313" key="7">
    <source>
        <dbReference type="EMBL" id="KAF2966777.1"/>
    </source>
</evidence>
<dbReference type="AlphaFoldDB" id="A0A7C8N557"/>
<dbReference type="CDD" id="cd22920">
    <property type="entry name" value="HFD_CENP-T"/>
    <property type="match status" value="1"/>
</dbReference>
<dbReference type="GO" id="GO:0031297">
    <property type="term" value="P:replication fork processing"/>
    <property type="evidence" value="ECO:0007669"/>
    <property type="project" value="TreeGrafter"/>
</dbReference>
<evidence type="ECO:0000256" key="1">
    <source>
        <dbReference type="ARBA" id="ARBA00004123"/>
    </source>
</evidence>
<dbReference type="EMBL" id="WUBL01000081">
    <property type="protein sequence ID" value="KAF2966777.1"/>
    <property type="molecule type" value="Genomic_DNA"/>
</dbReference>
<feature type="compositionally biased region" description="Acidic residues" evidence="5">
    <location>
        <begin position="126"/>
        <end position="136"/>
    </location>
</feature>
<dbReference type="OrthoDB" id="10071681at2759"/>
<dbReference type="InterPro" id="IPR035425">
    <property type="entry name" value="CENP-T/H4_C"/>
</dbReference>
<feature type="region of interest" description="Disordered" evidence="5">
    <location>
        <begin position="1"/>
        <end position="160"/>
    </location>
</feature>
<dbReference type="GO" id="GO:0046982">
    <property type="term" value="F:protein heterodimerization activity"/>
    <property type="evidence" value="ECO:0007669"/>
    <property type="project" value="InterPro"/>
</dbReference>
<sequence length="497" mass="54764">MANNNPASSRRGALAPLSTPRVAITPNRRGVSGEPASGHPSASARRNNVATTPHARAAIRAMDQRRAALFTPGRARRRSLREQRETPRDLLRNLSRVLAPTSKIVSSSSSPDYSARDNDSLPPFAEEGEGDDDDDFPIERPRFSLPLGPEEDDDDDLKPPRLSGFEEDNYTMQSIELPRRAVTDNLIRSSLGSIRYSDYMGPDIQSDDNGIDSGFFPPPALDDTAEMMMEEPAMIERLDADEARRQTIGGDSVFGAIEIPDVGNESTFVMAPVQSPVRDPTATEGFEGLGGDSGPFDDIDDDDDDDDDVNEPMEMPDFGMEDEANDETDDAAVNNISTIEETTLLRTASLTRNRGTKRKKGKKISRYGIEYPSLPANVVKRLATTFAKTAGSKGKISPDTLDAIMQATDWFFEQLGDDLSAYAKHAGRKTIDESDMITLMRRQRQTNASTTPFALAQRHLPRELLQELRMPVPVPSKPPRKKSRHADAEGEEEEEVT</sequence>
<feature type="region of interest" description="Disordered" evidence="5">
    <location>
        <begin position="468"/>
        <end position="497"/>
    </location>
</feature>
<dbReference type="GO" id="GO:0071821">
    <property type="term" value="C:FANCM-MHF complex"/>
    <property type="evidence" value="ECO:0007669"/>
    <property type="project" value="TreeGrafter"/>
</dbReference>
<evidence type="ECO:0000256" key="4">
    <source>
        <dbReference type="ARBA" id="ARBA00023242"/>
    </source>
</evidence>
<dbReference type="Proteomes" id="UP000481858">
    <property type="component" value="Unassembled WGS sequence"/>
</dbReference>
<evidence type="ECO:0000256" key="5">
    <source>
        <dbReference type="SAM" id="MobiDB-lite"/>
    </source>
</evidence>
<evidence type="ECO:0000313" key="8">
    <source>
        <dbReference type="Proteomes" id="UP000481858"/>
    </source>
</evidence>
<feature type="compositionally biased region" description="Acidic residues" evidence="5">
    <location>
        <begin position="295"/>
        <end position="311"/>
    </location>
</feature>
<feature type="domain" description="CENP-T/Histone H4 histone fold" evidence="6">
    <location>
        <begin position="367"/>
        <end position="472"/>
    </location>
</feature>
<feature type="compositionally biased region" description="Basic and acidic residues" evidence="5">
    <location>
        <begin position="80"/>
        <end position="91"/>
    </location>
</feature>
<reference evidence="7 8" key="1">
    <citation type="submission" date="2019-12" db="EMBL/GenBank/DDBJ databases">
        <title>Draft genome sequence of the ascomycete Xylaria multiplex DSM 110363.</title>
        <authorList>
            <person name="Buettner E."/>
            <person name="Kellner H."/>
        </authorList>
    </citation>
    <scope>NUCLEOTIDE SEQUENCE [LARGE SCALE GENOMIC DNA]</scope>
    <source>
        <strain evidence="7 8">DSM 110363</strain>
    </source>
</reference>
<protein>
    <recommendedName>
        <fullName evidence="6">CENP-T/Histone H4 histone fold domain-containing protein</fullName>
    </recommendedName>
</protein>
<dbReference type="Gene3D" id="1.10.20.10">
    <property type="entry name" value="Histone, subunit A"/>
    <property type="match status" value="1"/>
</dbReference>
<dbReference type="GO" id="GO:0003682">
    <property type="term" value="F:chromatin binding"/>
    <property type="evidence" value="ECO:0007669"/>
    <property type="project" value="TreeGrafter"/>
</dbReference>
<evidence type="ECO:0000259" key="6">
    <source>
        <dbReference type="Pfam" id="PF15511"/>
    </source>
</evidence>
<dbReference type="GO" id="GO:0000712">
    <property type="term" value="P:resolution of meiotic recombination intermediates"/>
    <property type="evidence" value="ECO:0007669"/>
    <property type="project" value="TreeGrafter"/>
</dbReference>
<comment type="caution">
    <text evidence="7">The sequence shown here is derived from an EMBL/GenBank/DDBJ whole genome shotgun (WGS) entry which is preliminary data.</text>
</comment>
<keyword evidence="4" id="KW-0539">Nucleus</keyword>
<dbReference type="InParanoid" id="A0A7C8N557"/>
<dbReference type="InterPro" id="IPR009072">
    <property type="entry name" value="Histone-fold"/>
</dbReference>